<dbReference type="HOGENOM" id="CLU_155669_0_1_11"/>
<evidence type="ECO:0000259" key="2">
    <source>
        <dbReference type="PROSITE" id="PS51671"/>
    </source>
</evidence>
<dbReference type="Pfam" id="PF13740">
    <property type="entry name" value="ACT_6"/>
    <property type="match status" value="1"/>
</dbReference>
<dbReference type="Proteomes" id="UP000019222">
    <property type="component" value="Chromosome"/>
</dbReference>
<gene>
    <name evidence="3" type="ORF">B843_07260</name>
</gene>
<protein>
    <recommendedName>
        <fullName evidence="1">UPF0237 protein B843_07260</fullName>
    </recommendedName>
</protein>
<organism evidence="3 4">
    <name type="scientific">Corynebacterium vitaeruminis DSM 20294</name>
    <dbReference type="NCBI Taxonomy" id="1224164"/>
    <lineage>
        <taxon>Bacteria</taxon>
        <taxon>Bacillati</taxon>
        <taxon>Actinomycetota</taxon>
        <taxon>Actinomycetes</taxon>
        <taxon>Mycobacteriales</taxon>
        <taxon>Corynebacteriaceae</taxon>
        <taxon>Corynebacterium</taxon>
    </lineage>
</organism>
<reference evidence="3 4" key="1">
    <citation type="submission" date="2013-02" db="EMBL/GenBank/DDBJ databases">
        <title>The complete genome sequence of Corynebacterium vitaeruminis DSM 20294.</title>
        <authorList>
            <person name="Ruckert C."/>
            <person name="Albersmeier A."/>
            <person name="Kalinowski J."/>
        </authorList>
    </citation>
    <scope>NUCLEOTIDE SEQUENCE [LARGE SCALE GENOMIC DNA]</scope>
    <source>
        <strain evidence="4">ATCC 10234</strain>
    </source>
</reference>
<dbReference type="EMBL" id="CP004353">
    <property type="protein sequence ID" value="AHI22837.1"/>
    <property type="molecule type" value="Genomic_DNA"/>
</dbReference>
<dbReference type="STRING" id="1224164.B843_07260"/>
<evidence type="ECO:0000313" key="3">
    <source>
        <dbReference type="EMBL" id="AHI22837.1"/>
    </source>
</evidence>
<keyword evidence="4" id="KW-1185">Reference proteome</keyword>
<dbReference type="SUPFAM" id="SSF55021">
    <property type="entry name" value="ACT-like"/>
    <property type="match status" value="1"/>
</dbReference>
<dbReference type="AlphaFoldDB" id="W5Y0T8"/>
<comment type="similarity">
    <text evidence="1">Belongs to the UPF0237 family.</text>
</comment>
<evidence type="ECO:0000313" key="4">
    <source>
        <dbReference type="Proteomes" id="UP000019222"/>
    </source>
</evidence>
<proteinExistence type="inferred from homology"/>
<dbReference type="CDD" id="cd04872">
    <property type="entry name" value="ACT_1ZPV"/>
    <property type="match status" value="1"/>
</dbReference>
<dbReference type="HAMAP" id="MF_01054">
    <property type="entry name" value="UPF0237"/>
    <property type="match status" value="1"/>
</dbReference>
<dbReference type="InterPro" id="IPR045865">
    <property type="entry name" value="ACT-like_dom_sf"/>
</dbReference>
<name>W5Y0T8_9CORY</name>
<accession>W5Y0T8</accession>
<dbReference type="InterPro" id="IPR022986">
    <property type="entry name" value="UPF0237_ACT"/>
</dbReference>
<dbReference type="PATRIC" id="fig|1224164.3.peg.1456"/>
<dbReference type="eggNOG" id="COG3830">
    <property type="taxonomic scope" value="Bacteria"/>
</dbReference>
<dbReference type="PANTHER" id="PTHR34875:SF6">
    <property type="entry name" value="UPF0237 PROTEIN MJ1558"/>
    <property type="match status" value="1"/>
</dbReference>
<dbReference type="InterPro" id="IPR002912">
    <property type="entry name" value="ACT_dom"/>
</dbReference>
<dbReference type="PROSITE" id="PS51671">
    <property type="entry name" value="ACT"/>
    <property type="match status" value="1"/>
</dbReference>
<feature type="domain" description="ACT" evidence="2">
    <location>
        <begin position="4"/>
        <end position="79"/>
    </location>
</feature>
<evidence type="ECO:0000256" key="1">
    <source>
        <dbReference type="HAMAP-Rule" id="MF_01054"/>
    </source>
</evidence>
<sequence>MFAIMTVTGVDHTGIIAAVSTACAEMNVNIHNVSQTLMGEYFTMILHVAFDENEVDIATIQKRMDEVGEKEALVIRIQSQAIFDAMNVI</sequence>
<dbReference type="RefSeq" id="WP_025252860.1">
    <property type="nucleotide sequence ID" value="NZ_CP004353.1"/>
</dbReference>
<dbReference type="Gene3D" id="3.30.70.260">
    <property type="match status" value="1"/>
</dbReference>
<dbReference type="InterPro" id="IPR050990">
    <property type="entry name" value="UPF0237/GcvR_regulator"/>
</dbReference>
<dbReference type="KEGG" id="cvt:B843_07260"/>
<dbReference type="PANTHER" id="PTHR34875">
    <property type="entry name" value="UPF0237 PROTEIN MJ1558"/>
    <property type="match status" value="1"/>
</dbReference>
<dbReference type="NCBIfam" id="NF001220">
    <property type="entry name" value="PRK00194.1"/>
    <property type="match status" value="1"/>
</dbReference>